<name>A0A7C1JZA9_9CHLR</name>
<gene>
    <name evidence="1" type="ORF">ENQ20_04560</name>
</gene>
<organism evidence="1">
    <name type="scientific">Caldilinea aerophila</name>
    <dbReference type="NCBI Taxonomy" id="133453"/>
    <lineage>
        <taxon>Bacteria</taxon>
        <taxon>Bacillati</taxon>
        <taxon>Chloroflexota</taxon>
        <taxon>Caldilineae</taxon>
        <taxon>Caldilineales</taxon>
        <taxon>Caldilineaceae</taxon>
        <taxon>Caldilinea</taxon>
    </lineage>
</organism>
<proteinExistence type="predicted"/>
<evidence type="ECO:0000313" key="1">
    <source>
        <dbReference type="EMBL" id="HDX30749.1"/>
    </source>
</evidence>
<dbReference type="AlphaFoldDB" id="A0A7C1JZA9"/>
<dbReference type="EMBL" id="DSMG01000051">
    <property type="protein sequence ID" value="HDX30749.1"/>
    <property type="molecule type" value="Genomic_DNA"/>
</dbReference>
<protein>
    <submittedName>
        <fullName evidence="1">Uncharacterized protein</fullName>
    </submittedName>
</protein>
<sequence length="239" mass="27361">MTHAALRQQPIALLVFLENVGHVAHIRPPRWVMATIDWLTEEYAKLLLRLYGAYRRYDRVCILEDADATGPKLVAALLQLSQTYTVDLLLLAHGCEGTLVGHRGEHLIGDETFSQLRHIYRQSPEQLNLRAVYGLNCHGLSLAWQWLSLGAKVANGAPGINWFPEPSLSVFLRHWLRGEPYSVAVMRSNLTAIRWWRRILSPWRRRNVEHPWIESSRQVVVGVQDVSLYPSTQKKLASE</sequence>
<accession>A0A7C1JZA9</accession>
<comment type="caution">
    <text evidence="1">The sequence shown here is derived from an EMBL/GenBank/DDBJ whole genome shotgun (WGS) entry which is preliminary data.</text>
</comment>
<reference evidence="1" key="1">
    <citation type="journal article" date="2020" name="mSystems">
        <title>Genome- and Community-Level Interaction Insights into Carbon Utilization and Element Cycling Functions of Hydrothermarchaeota in Hydrothermal Sediment.</title>
        <authorList>
            <person name="Zhou Z."/>
            <person name="Liu Y."/>
            <person name="Xu W."/>
            <person name="Pan J."/>
            <person name="Luo Z.H."/>
            <person name="Li M."/>
        </authorList>
    </citation>
    <scope>NUCLEOTIDE SEQUENCE [LARGE SCALE GENOMIC DNA]</scope>
    <source>
        <strain evidence="1">SpSt-289</strain>
    </source>
</reference>